<dbReference type="Proteomes" id="UP000299102">
    <property type="component" value="Unassembled WGS sequence"/>
</dbReference>
<accession>A0A4C1U777</accession>
<organism evidence="1 2">
    <name type="scientific">Eumeta variegata</name>
    <name type="common">Bagworm moth</name>
    <name type="synonym">Eumeta japonica</name>
    <dbReference type="NCBI Taxonomy" id="151549"/>
    <lineage>
        <taxon>Eukaryota</taxon>
        <taxon>Metazoa</taxon>
        <taxon>Ecdysozoa</taxon>
        <taxon>Arthropoda</taxon>
        <taxon>Hexapoda</taxon>
        <taxon>Insecta</taxon>
        <taxon>Pterygota</taxon>
        <taxon>Neoptera</taxon>
        <taxon>Endopterygota</taxon>
        <taxon>Lepidoptera</taxon>
        <taxon>Glossata</taxon>
        <taxon>Ditrysia</taxon>
        <taxon>Tineoidea</taxon>
        <taxon>Psychidae</taxon>
        <taxon>Oiketicinae</taxon>
        <taxon>Eumeta</taxon>
    </lineage>
</organism>
<gene>
    <name evidence="1" type="ORF">EVAR_22539_1</name>
</gene>
<dbReference type="EMBL" id="BGZK01000138">
    <property type="protein sequence ID" value="GBP22253.1"/>
    <property type="molecule type" value="Genomic_DNA"/>
</dbReference>
<keyword evidence="2" id="KW-1185">Reference proteome</keyword>
<reference evidence="1 2" key="1">
    <citation type="journal article" date="2019" name="Commun. Biol.">
        <title>The bagworm genome reveals a unique fibroin gene that provides high tensile strength.</title>
        <authorList>
            <person name="Kono N."/>
            <person name="Nakamura H."/>
            <person name="Ohtoshi R."/>
            <person name="Tomita M."/>
            <person name="Numata K."/>
            <person name="Arakawa K."/>
        </authorList>
    </citation>
    <scope>NUCLEOTIDE SEQUENCE [LARGE SCALE GENOMIC DNA]</scope>
</reference>
<dbReference type="AlphaFoldDB" id="A0A4C1U777"/>
<evidence type="ECO:0000313" key="2">
    <source>
        <dbReference type="Proteomes" id="UP000299102"/>
    </source>
</evidence>
<proteinExistence type="predicted"/>
<evidence type="ECO:0000313" key="1">
    <source>
        <dbReference type="EMBL" id="GBP22253.1"/>
    </source>
</evidence>
<name>A0A4C1U777_EUMVA</name>
<sequence length="120" mass="13474">MAQQLDDDNPMLLDDSVRCPVRVGTISDNSTTSFDNKTGQMQLLLFKSTFIPVATSANESTLKRARLRLSTRQTTHNRTQRACRSGWSHLCFDTKQLYNKVHERTASLSLDCRAKGACPP</sequence>
<protein>
    <submittedName>
        <fullName evidence="1">Uncharacterized protein</fullName>
    </submittedName>
</protein>
<comment type="caution">
    <text evidence="1">The sequence shown here is derived from an EMBL/GenBank/DDBJ whole genome shotgun (WGS) entry which is preliminary data.</text>
</comment>